<dbReference type="GO" id="GO:0030145">
    <property type="term" value="F:manganese ion binding"/>
    <property type="evidence" value="ECO:0007669"/>
    <property type="project" value="UniProtKB-UniRule"/>
</dbReference>
<dbReference type="GO" id="GO:0008783">
    <property type="term" value="F:agmatinase activity"/>
    <property type="evidence" value="ECO:0007669"/>
    <property type="project" value="TreeGrafter"/>
</dbReference>
<comment type="function">
    <text evidence="5">Catalyzes the conversion of N-formimidoyl-L-glutamate to L-glutamate and formamide.</text>
</comment>
<dbReference type="Pfam" id="PF00491">
    <property type="entry name" value="Arginase"/>
    <property type="match status" value="1"/>
</dbReference>
<evidence type="ECO:0000256" key="5">
    <source>
        <dbReference type="HAMAP-Rule" id="MF_00737"/>
    </source>
</evidence>
<feature type="binding site" evidence="5">
    <location>
        <position position="191"/>
    </location>
    <ligand>
        <name>Mn(2+)</name>
        <dbReference type="ChEBI" id="CHEBI:29035"/>
        <label>2</label>
    </ligand>
</feature>
<evidence type="ECO:0000313" key="9">
    <source>
        <dbReference type="EMBL" id="APT88007.1"/>
    </source>
</evidence>
<dbReference type="RefSeq" id="WP_075662979.1">
    <property type="nucleotide sequence ID" value="NZ_CP009247.1"/>
</dbReference>
<dbReference type="GO" id="GO:0019556">
    <property type="term" value="P:L-histidine catabolic process to glutamate and formamide"/>
    <property type="evidence" value="ECO:0007669"/>
    <property type="project" value="UniProtKB-UniPathway"/>
</dbReference>
<dbReference type="EMBL" id="CP009247">
    <property type="protein sequence ID" value="APT88007.1"/>
    <property type="molecule type" value="Genomic_DNA"/>
</dbReference>
<dbReference type="PANTHER" id="PTHR11358">
    <property type="entry name" value="ARGINASE/AGMATINASE"/>
    <property type="match status" value="1"/>
</dbReference>
<dbReference type="InterPro" id="IPR020855">
    <property type="entry name" value="Ureohydrolase_Mn_BS"/>
</dbReference>
<evidence type="ECO:0000256" key="6">
    <source>
        <dbReference type="PROSITE-ProRule" id="PRU00742"/>
    </source>
</evidence>
<dbReference type="SUPFAM" id="SSF52768">
    <property type="entry name" value="Arginase/deacetylase"/>
    <property type="match status" value="1"/>
</dbReference>
<dbReference type="HAMAP" id="MF_00737">
    <property type="entry name" value="Formimidoylglutam"/>
    <property type="match status" value="1"/>
</dbReference>
<reference evidence="9 10" key="1">
    <citation type="submission" date="2014-08" db="EMBL/GenBank/DDBJ databases">
        <title>Complete genome sequence of Corynebacterium frankenforstense ST18(T) (=DSM 45800(T)), isolated from raw cow milk.</title>
        <authorList>
            <person name="Ruckert C."/>
            <person name="Albersmeier A."/>
            <person name="Winkler A."/>
            <person name="Lipski A."/>
            <person name="Kalinowski J."/>
        </authorList>
    </citation>
    <scope>NUCLEOTIDE SEQUENCE [LARGE SCALE GENOMIC DNA]</scope>
    <source>
        <strain evidence="9 10">ST18</strain>
    </source>
</reference>
<evidence type="ECO:0000256" key="1">
    <source>
        <dbReference type="ARBA" id="ARBA00022723"/>
    </source>
</evidence>
<dbReference type="PROSITE" id="PS01053">
    <property type="entry name" value="ARGINASE_1"/>
    <property type="match status" value="1"/>
</dbReference>
<keyword evidence="2 5" id="KW-0378">Hydrolase</keyword>
<feature type="compositionally biased region" description="Basic and acidic residues" evidence="8">
    <location>
        <begin position="11"/>
        <end position="23"/>
    </location>
</feature>
<name>A0A1L7CQ99_9CORY</name>
<evidence type="ECO:0000256" key="3">
    <source>
        <dbReference type="ARBA" id="ARBA00022808"/>
    </source>
</evidence>
<feature type="binding site" evidence="5">
    <location>
        <position position="193"/>
    </location>
    <ligand>
        <name>Mn(2+)</name>
        <dbReference type="ChEBI" id="CHEBI:29035"/>
        <label>1</label>
    </ligand>
</feature>
<keyword evidence="1 5" id="KW-0479">Metal-binding</keyword>
<dbReference type="Gene3D" id="3.40.800.10">
    <property type="entry name" value="Ureohydrolase domain"/>
    <property type="match status" value="1"/>
</dbReference>
<protein>
    <recommendedName>
        <fullName evidence="5">Formimidoylglutamase</fullName>
        <ecNumber evidence="5">3.5.3.8</ecNumber>
    </recommendedName>
    <alternativeName>
        <fullName evidence="5">Formiminoglutamase</fullName>
    </alternativeName>
    <alternativeName>
        <fullName evidence="5">Formiminoglutamate hydrolase</fullName>
    </alternativeName>
</protein>
<feature type="binding site" evidence="5">
    <location>
        <position position="189"/>
    </location>
    <ligand>
        <name>Mn(2+)</name>
        <dbReference type="ChEBI" id="CHEBI:29035"/>
        <label>2</label>
    </ligand>
</feature>
<comment type="similarity">
    <text evidence="5 6 7">Belongs to the arginase family.</text>
</comment>
<dbReference type="Proteomes" id="UP000185434">
    <property type="component" value="Chromosome"/>
</dbReference>
<keyword evidence="10" id="KW-1185">Reference proteome</keyword>
<accession>A0A1L7CQ99</accession>
<dbReference type="GO" id="GO:0050415">
    <property type="term" value="F:formimidoylglutamase activity"/>
    <property type="evidence" value="ECO:0007669"/>
    <property type="project" value="UniProtKB-UniRule"/>
</dbReference>
<dbReference type="CDD" id="cd09988">
    <property type="entry name" value="Formimidoylglutamase"/>
    <property type="match status" value="1"/>
</dbReference>
<keyword evidence="3 5" id="KW-0369">Histidine metabolism</keyword>
<feature type="binding site" evidence="5">
    <location>
        <position position="298"/>
    </location>
    <ligand>
        <name>Mn(2+)</name>
        <dbReference type="ChEBI" id="CHEBI:29035"/>
        <label>1</label>
    </ligand>
</feature>
<dbReference type="OrthoDB" id="9789727at2"/>
<comment type="pathway">
    <text evidence="5">Amino-acid degradation; L-histidine degradation into L-glutamate; L-glutamate from N-formimidoyl-L-glutamate (hydrolase route): step 1/1.</text>
</comment>
<feature type="binding site" evidence="5">
    <location>
        <position position="140"/>
    </location>
    <ligand>
        <name>Mn(2+)</name>
        <dbReference type="ChEBI" id="CHEBI:29035"/>
        <label>1</label>
    </ligand>
</feature>
<evidence type="ECO:0000256" key="7">
    <source>
        <dbReference type="RuleBase" id="RU003684"/>
    </source>
</evidence>
<dbReference type="GO" id="GO:0019557">
    <property type="term" value="P:L-histidine catabolic process to glutamate and formate"/>
    <property type="evidence" value="ECO:0007669"/>
    <property type="project" value="UniProtKB-UniPathway"/>
</dbReference>
<dbReference type="PROSITE" id="PS51409">
    <property type="entry name" value="ARGINASE_2"/>
    <property type="match status" value="1"/>
</dbReference>
<comment type="cofactor">
    <cofactor evidence="5">
        <name>Mn(2+)</name>
        <dbReference type="ChEBI" id="CHEBI:29035"/>
    </cofactor>
    <text evidence="5">Binds 2 manganese ions per subunit.</text>
</comment>
<dbReference type="GO" id="GO:0033389">
    <property type="term" value="P:putrescine biosynthetic process from arginine, via agmatine"/>
    <property type="evidence" value="ECO:0007669"/>
    <property type="project" value="TreeGrafter"/>
</dbReference>
<evidence type="ECO:0000256" key="4">
    <source>
        <dbReference type="ARBA" id="ARBA00023211"/>
    </source>
</evidence>
<dbReference type="InterPro" id="IPR023696">
    <property type="entry name" value="Ureohydrolase_dom_sf"/>
</dbReference>
<dbReference type="KEGG" id="cfk:CFRA_00410"/>
<gene>
    <name evidence="5" type="primary">hutG</name>
    <name evidence="9" type="ORF">CFRA_00410</name>
</gene>
<feature type="binding site" evidence="5">
    <location>
        <position position="189"/>
    </location>
    <ligand>
        <name>Mn(2+)</name>
        <dbReference type="ChEBI" id="CHEBI:29035"/>
        <label>1</label>
    </ligand>
</feature>
<evidence type="ECO:0000256" key="8">
    <source>
        <dbReference type="SAM" id="MobiDB-lite"/>
    </source>
</evidence>
<feature type="binding site" evidence="5">
    <location>
        <position position="300"/>
    </location>
    <ligand>
        <name>Mn(2+)</name>
        <dbReference type="ChEBI" id="CHEBI:29035"/>
        <label>2</label>
    </ligand>
</feature>
<dbReference type="AlphaFoldDB" id="A0A1L7CQ99"/>
<feature type="binding site" evidence="5">
    <location>
        <position position="298"/>
    </location>
    <ligand>
        <name>Mn(2+)</name>
        <dbReference type="ChEBI" id="CHEBI:29035"/>
        <label>2</label>
    </ligand>
</feature>
<keyword evidence="4 5" id="KW-0464">Manganese</keyword>
<organism evidence="9 10">
    <name type="scientific">Corynebacterium frankenforstense DSM 45800</name>
    <dbReference type="NCBI Taxonomy" id="1437875"/>
    <lineage>
        <taxon>Bacteria</taxon>
        <taxon>Bacillati</taxon>
        <taxon>Actinomycetota</taxon>
        <taxon>Actinomycetes</taxon>
        <taxon>Mycobacteriales</taxon>
        <taxon>Corynebacteriaceae</taxon>
        <taxon>Corynebacterium</taxon>
    </lineage>
</organism>
<dbReference type="InterPro" id="IPR006035">
    <property type="entry name" value="Ureohydrolase"/>
</dbReference>
<comment type="catalytic activity">
    <reaction evidence="5">
        <text>N-formimidoyl-L-glutamate + H2O = formamide + L-glutamate</text>
        <dbReference type="Rhea" id="RHEA:22492"/>
        <dbReference type="ChEBI" id="CHEBI:15377"/>
        <dbReference type="ChEBI" id="CHEBI:16397"/>
        <dbReference type="ChEBI" id="CHEBI:29985"/>
        <dbReference type="ChEBI" id="CHEBI:58928"/>
        <dbReference type="EC" id="3.5.3.8"/>
    </reaction>
</comment>
<proteinExistence type="inferred from homology"/>
<dbReference type="InterPro" id="IPR005923">
    <property type="entry name" value="HutG"/>
</dbReference>
<dbReference type="EC" id="3.5.3.8" evidence="5"/>
<evidence type="ECO:0000313" key="10">
    <source>
        <dbReference type="Proteomes" id="UP000185434"/>
    </source>
</evidence>
<sequence>MYTPFDPADWTGRDDGPGREHARWHSVIEGLDPREAGSSSGSGVGGASGSGAGAAGVALLGFESDEGVERNGGRRGAAAGPAAIRSALASLAVHDEVARADAGTVRTEDPDLEGAQRELSDAVRDLVRAGRLVVALGGGHEIAWATHRGLFEAVTGSGAAGSGAGDSGAGDAAPAPAGERGRIAVVNLDAHFDLRAADRPTSGTPFLQIARLHGAGGPAADAPIPDSAPAEQSESHDFDYTVLGISEPNNTRVLFETAEALGVRTVLDDELAEMTPQQAGELVAKAVADADHVHLSIDLDGLPASVAPGVSAPAAVGVSLAHYRAMARAAAASGKLRLVDVAELNPEFDVDNRTAKVAARLISDITSVEG</sequence>
<feature type="region of interest" description="Disordered" evidence="8">
    <location>
        <begin position="1"/>
        <end position="48"/>
    </location>
</feature>
<dbReference type="PANTHER" id="PTHR11358:SF35">
    <property type="entry name" value="FORMIMIDOYLGLUTAMASE"/>
    <property type="match status" value="1"/>
</dbReference>
<evidence type="ECO:0000256" key="2">
    <source>
        <dbReference type="ARBA" id="ARBA00022801"/>
    </source>
</evidence>
<dbReference type="STRING" id="1437875.CFRA_00410"/>
<dbReference type="UniPathway" id="UPA00379">
    <property type="reaction ID" value="UER00552"/>
</dbReference>